<organism evidence="1 2">
    <name type="scientific">Entomophthora muscae</name>
    <dbReference type="NCBI Taxonomy" id="34485"/>
    <lineage>
        <taxon>Eukaryota</taxon>
        <taxon>Fungi</taxon>
        <taxon>Fungi incertae sedis</taxon>
        <taxon>Zoopagomycota</taxon>
        <taxon>Entomophthoromycotina</taxon>
        <taxon>Entomophthoromycetes</taxon>
        <taxon>Entomophthorales</taxon>
        <taxon>Entomophthoraceae</taxon>
        <taxon>Entomophthora</taxon>
    </lineage>
</organism>
<reference evidence="1" key="1">
    <citation type="submission" date="2022-04" db="EMBL/GenBank/DDBJ databases">
        <title>Genome of the entomopathogenic fungus Entomophthora muscae.</title>
        <authorList>
            <person name="Elya C."/>
            <person name="Lovett B.R."/>
            <person name="Lee E."/>
            <person name="Macias A.M."/>
            <person name="Hajek A.E."/>
            <person name="De Bivort B.L."/>
            <person name="Kasson M.T."/>
            <person name="De Fine Licht H.H."/>
            <person name="Stajich J.E."/>
        </authorList>
    </citation>
    <scope>NUCLEOTIDE SEQUENCE</scope>
    <source>
        <strain evidence="1">Berkeley</strain>
    </source>
</reference>
<name>A0ACC2T4U0_9FUNG</name>
<accession>A0ACC2T4U0</accession>
<keyword evidence="2" id="KW-1185">Reference proteome</keyword>
<dbReference type="Proteomes" id="UP001165960">
    <property type="component" value="Unassembled WGS sequence"/>
</dbReference>
<sequence length="97" mass="10557">MNYTDIEITGGSGMSYTGPVLLIANFDVPGKKKHILPEGFSNDFGKDLFAAQPNIIISSSGSSTYQPSINQGNEINTGYQQERRDSKATPNYQPTPK</sequence>
<protein>
    <submittedName>
        <fullName evidence="1">Uncharacterized protein</fullName>
    </submittedName>
</protein>
<comment type="caution">
    <text evidence="1">The sequence shown here is derived from an EMBL/GenBank/DDBJ whole genome shotgun (WGS) entry which is preliminary data.</text>
</comment>
<evidence type="ECO:0000313" key="2">
    <source>
        <dbReference type="Proteomes" id="UP001165960"/>
    </source>
</evidence>
<evidence type="ECO:0000313" key="1">
    <source>
        <dbReference type="EMBL" id="KAJ9069643.1"/>
    </source>
</evidence>
<dbReference type="EMBL" id="QTSX02003617">
    <property type="protein sequence ID" value="KAJ9069643.1"/>
    <property type="molecule type" value="Genomic_DNA"/>
</dbReference>
<gene>
    <name evidence="1" type="ORF">DSO57_1016454</name>
</gene>
<proteinExistence type="predicted"/>